<feature type="region of interest" description="Disordered" evidence="1">
    <location>
        <begin position="1"/>
        <end position="24"/>
    </location>
</feature>
<feature type="non-terminal residue" evidence="2">
    <location>
        <position position="162"/>
    </location>
</feature>
<evidence type="ECO:0000313" key="3">
    <source>
        <dbReference type="Proteomes" id="UP000037020"/>
    </source>
</evidence>
<reference evidence="2 3" key="1">
    <citation type="submission" date="2015-07" db="EMBL/GenBank/DDBJ databases">
        <authorList>
            <person name="Ju K.-S."/>
            <person name="Doroghazi J.R."/>
            <person name="Metcalf W.W."/>
        </authorList>
    </citation>
    <scope>NUCLEOTIDE SEQUENCE [LARGE SCALE GENOMIC DNA]</scope>
    <source>
        <strain evidence="2 3">NRRL B-3589</strain>
    </source>
</reference>
<dbReference type="EMBL" id="LGUT01001105">
    <property type="protein sequence ID" value="KOG89631.1"/>
    <property type="molecule type" value="Genomic_DNA"/>
</dbReference>
<feature type="region of interest" description="Disordered" evidence="1">
    <location>
        <begin position="117"/>
        <end position="139"/>
    </location>
</feature>
<evidence type="ECO:0000256" key="1">
    <source>
        <dbReference type="SAM" id="MobiDB-lite"/>
    </source>
</evidence>
<comment type="caution">
    <text evidence="2">The sequence shown here is derived from an EMBL/GenBank/DDBJ whole genome shotgun (WGS) entry which is preliminary data.</text>
</comment>
<feature type="compositionally biased region" description="Gly residues" evidence="1">
    <location>
        <begin position="1"/>
        <end position="11"/>
    </location>
</feature>
<keyword evidence="3" id="KW-1185">Reference proteome</keyword>
<name>A0ABR5J8E1_9ACTN</name>
<gene>
    <name evidence="2" type="ORF">ADK38_13180</name>
</gene>
<sequence length="162" mass="16634">MGVAGDVGEGFLGEAQQGDFGLRRQPPGLAVEVETDLGPGSETGRQTAQRLRQRSVLEGGRGECPYEAAGLGEVVGGGALDLAQMRAGRLKAGRLGVGRWQAGRLEARRLEAGCGEGGPLRGGGFSRSGGLGRAGEQHDARQALRQGVVDLAGQPLALSLIH</sequence>
<protein>
    <submittedName>
        <fullName evidence="2">Uncharacterized protein</fullName>
    </submittedName>
</protein>
<feature type="compositionally biased region" description="Gly residues" evidence="1">
    <location>
        <begin position="117"/>
        <end position="133"/>
    </location>
</feature>
<proteinExistence type="predicted"/>
<evidence type="ECO:0000313" key="2">
    <source>
        <dbReference type="EMBL" id="KOG89631.1"/>
    </source>
</evidence>
<organism evidence="2 3">
    <name type="scientific">Streptomyces varsoviensis</name>
    <dbReference type="NCBI Taxonomy" id="67373"/>
    <lineage>
        <taxon>Bacteria</taxon>
        <taxon>Bacillati</taxon>
        <taxon>Actinomycetota</taxon>
        <taxon>Actinomycetes</taxon>
        <taxon>Kitasatosporales</taxon>
        <taxon>Streptomycetaceae</taxon>
        <taxon>Streptomyces</taxon>
    </lineage>
</organism>
<dbReference type="Proteomes" id="UP000037020">
    <property type="component" value="Unassembled WGS sequence"/>
</dbReference>
<accession>A0ABR5J8E1</accession>